<dbReference type="GO" id="GO:0042602">
    <property type="term" value="F:riboflavin reductase (NADPH) activity"/>
    <property type="evidence" value="ECO:0007669"/>
    <property type="project" value="TreeGrafter"/>
</dbReference>
<gene>
    <name evidence="2" type="ORF">GO495_05490</name>
</gene>
<dbReference type="PANTHER" id="PTHR43355">
    <property type="entry name" value="FLAVIN REDUCTASE (NADPH)"/>
    <property type="match status" value="1"/>
</dbReference>
<feature type="domain" description="NAD(P)-binding" evidence="1">
    <location>
        <begin position="9"/>
        <end position="205"/>
    </location>
</feature>
<proteinExistence type="predicted"/>
<dbReference type="InterPro" id="IPR016040">
    <property type="entry name" value="NAD(P)-bd_dom"/>
</dbReference>
<dbReference type="Gene3D" id="3.40.50.720">
    <property type="entry name" value="NAD(P)-binding Rossmann-like Domain"/>
    <property type="match status" value="1"/>
</dbReference>
<dbReference type="Proteomes" id="UP000468388">
    <property type="component" value="Unassembled WGS sequence"/>
</dbReference>
<dbReference type="RefSeq" id="WP_157298662.1">
    <property type="nucleotide sequence ID" value="NZ_BAAAZB010000005.1"/>
</dbReference>
<dbReference type="InterPro" id="IPR051606">
    <property type="entry name" value="Polyketide_Oxido-like"/>
</dbReference>
<name>A0A6N8J6X8_9BACT</name>
<evidence type="ECO:0000313" key="3">
    <source>
        <dbReference type="Proteomes" id="UP000468388"/>
    </source>
</evidence>
<dbReference type="GO" id="GO:0004074">
    <property type="term" value="F:biliverdin reductase [NAD(P)H] activity"/>
    <property type="evidence" value="ECO:0007669"/>
    <property type="project" value="TreeGrafter"/>
</dbReference>
<keyword evidence="3" id="KW-1185">Reference proteome</keyword>
<sequence>MSKRILIFGATGRTGHEVINYALEKGYHVVALVRNPDKLHINSEQVTLIKGLPTNIEDVRAAMKGCYAVISLLSALPEKESFSFKRITPPHTLEKSLSNAITTMKEYNIKRVMILSSIGAGNSYQYAPWYMRLIIKITNFKFVFADHNAQEKLLENADLNWTIARPVALNNNETMGKLTINYSSTPKPFKISRKQLARFFVDNLDTITFEHKAPILSEI</sequence>
<evidence type="ECO:0000259" key="1">
    <source>
        <dbReference type="Pfam" id="PF13460"/>
    </source>
</evidence>
<protein>
    <submittedName>
        <fullName evidence="2">NAD(P)H-binding protein</fullName>
    </submittedName>
</protein>
<dbReference type="PANTHER" id="PTHR43355:SF2">
    <property type="entry name" value="FLAVIN REDUCTASE (NADPH)"/>
    <property type="match status" value="1"/>
</dbReference>
<dbReference type="AlphaFoldDB" id="A0A6N8J6X8"/>
<organism evidence="2 3">
    <name type="scientific">Chitinophaga oryziterrae</name>
    <dbReference type="NCBI Taxonomy" id="1031224"/>
    <lineage>
        <taxon>Bacteria</taxon>
        <taxon>Pseudomonadati</taxon>
        <taxon>Bacteroidota</taxon>
        <taxon>Chitinophagia</taxon>
        <taxon>Chitinophagales</taxon>
        <taxon>Chitinophagaceae</taxon>
        <taxon>Chitinophaga</taxon>
    </lineage>
</organism>
<reference evidence="2 3" key="1">
    <citation type="submission" date="2019-12" db="EMBL/GenBank/DDBJ databases">
        <title>The draft genomic sequence of strain Chitinophaga oryziterrae JCM 16595.</title>
        <authorList>
            <person name="Zhang X."/>
        </authorList>
    </citation>
    <scope>NUCLEOTIDE SEQUENCE [LARGE SCALE GENOMIC DNA]</scope>
    <source>
        <strain evidence="2 3">JCM 16595</strain>
    </source>
</reference>
<dbReference type="SUPFAM" id="SSF51735">
    <property type="entry name" value="NAD(P)-binding Rossmann-fold domains"/>
    <property type="match status" value="1"/>
</dbReference>
<dbReference type="InterPro" id="IPR036291">
    <property type="entry name" value="NAD(P)-bd_dom_sf"/>
</dbReference>
<comment type="caution">
    <text evidence="2">The sequence shown here is derived from an EMBL/GenBank/DDBJ whole genome shotgun (WGS) entry which is preliminary data.</text>
</comment>
<dbReference type="EMBL" id="WRXO01000001">
    <property type="protein sequence ID" value="MVT40026.1"/>
    <property type="molecule type" value="Genomic_DNA"/>
</dbReference>
<evidence type="ECO:0000313" key="2">
    <source>
        <dbReference type="EMBL" id="MVT40026.1"/>
    </source>
</evidence>
<dbReference type="OrthoDB" id="9785372at2"/>
<accession>A0A6N8J6X8</accession>
<dbReference type="Pfam" id="PF13460">
    <property type="entry name" value="NAD_binding_10"/>
    <property type="match status" value="1"/>
</dbReference>